<dbReference type="InterPro" id="IPR029063">
    <property type="entry name" value="SAM-dependent_MTases_sf"/>
</dbReference>
<proteinExistence type="predicted"/>
<dbReference type="Proteomes" id="UP000617628">
    <property type="component" value="Unassembled WGS sequence"/>
</dbReference>
<dbReference type="CDD" id="cd02440">
    <property type="entry name" value="AdoMet_MTases"/>
    <property type="match status" value="1"/>
</dbReference>
<sequence length="265" mass="29676">MASSVFVMSGVYQYEGLEAELYDSLDELSDFEDLDFFKWFVDAVPGPVLDLGCGTGRLLFPLVESGYEVTGLDGSQAMLDLCARRLEGEGLEAELVKGDMRAFDLGEGRFGSILIPGFSIQMLLEDDELSDCLACCRKHLAEGGQLIVPTHMPWEMIWDGRSESPLEERKSVELKGGAIRLVAYQGWQLDATAQRLRLFNRYERRDRSGALLASEEKEMTIRWHLPHDMMQLLGEAGFGDVSVYGDFCFEPPEAESDSIVYLARC</sequence>
<keyword evidence="2" id="KW-0489">Methyltransferase</keyword>
<dbReference type="AlphaFoldDB" id="A0A934RZN2"/>
<keyword evidence="2" id="KW-0808">Transferase</keyword>
<dbReference type="SUPFAM" id="SSF53335">
    <property type="entry name" value="S-adenosyl-L-methionine-dependent methyltransferases"/>
    <property type="match status" value="1"/>
</dbReference>
<protein>
    <submittedName>
        <fullName evidence="2">Class I SAM-dependent methyltransferase</fullName>
    </submittedName>
</protein>
<dbReference type="GO" id="GO:0008168">
    <property type="term" value="F:methyltransferase activity"/>
    <property type="evidence" value="ECO:0007669"/>
    <property type="project" value="UniProtKB-KW"/>
</dbReference>
<dbReference type="Gene3D" id="3.40.50.150">
    <property type="entry name" value="Vaccinia Virus protein VP39"/>
    <property type="match status" value="1"/>
</dbReference>
<evidence type="ECO:0000313" key="3">
    <source>
        <dbReference type="Proteomes" id="UP000617628"/>
    </source>
</evidence>
<keyword evidence="3" id="KW-1185">Reference proteome</keyword>
<dbReference type="RefSeq" id="WP_200356045.1">
    <property type="nucleotide sequence ID" value="NZ_JAENIL010000023.1"/>
</dbReference>
<evidence type="ECO:0000259" key="1">
    <source>
        <dbReference type="Pfam" id="PF13649"/>
    </source>
</evidence>
<dbReference type="GO" id="GO:0032259">
    <property type="term" value="P:methylation"/>
    <property type="evidence" value="ECO:0007669"/>
    <property type="project" value="UniProtKB-KW"/>
</dbReference>
<dbReference type="InterPro" id="IPR041698">
    <property type="entry name" value="Methyltransf_25"/>
</dbReference>
<evidence type="ECO:0000313" key="2">
    <source>
        <dbReference type="EMBL" id="MBK1877831.1"/>
    </source>
</evidence>
<dbReference type="EMBL" id="JAENIL010000023">
    <property type="protein sequence ID" value="MBK1877831.1"/>
    <property type="molecule type" value="Genomic_DNA"/>
</dbReference>
<organism evidence="2 3">
    <name type="scientific">Pelagicoccus mobilis</name>
    <dbReference type="NCBI Taxonomy" id="415221"/>
    <lineage>
        <taxon>Bacteria</taxon>
        <taxon>Pseudomonadati</taxon>
        <taxon>Verrucomicrobiota</taxon>
        <taxon>Opitutia</taxon>
        <taxon>Puniceicoccales</taxon>
        <taxon>Pelagicoccaceae</taxon>
        <taxon>Pelagicoccus</taxon>
    </lineage>
</organism>
<reference evidence="2" key="1">
    <citation type="submission" date="2021-01" db="EMBL/GenBank/DDBJ databases">
        <title>Modified the classification status of verrucomicrobia.</title>
        <authorList>
            <person name="Feng X."/>
        </authorList>
    </citation>
    <scope>NUCLEOTIDE SEQUENCE</scope>
    <source>
        <strain evidence="2">KCTC 13126</strain>
    </source>
</reference>
<comment type="caution">
    <text evidence="2">The sequence shown here is derived from an EMBL/GenBank/DDBJ whole genome shotgun (WGS) entry which is preliminary data.</text>
</comment>
<gene>
    <name evidence="2" type="ORF">JIN87_13220</name>
</gene>
<dbReference type="Gene3D" id="2.20.25.110">
    <property type="entry name" value="S-adenosyl-L-methionine-dependent methyltransferases"/>
    <property type="match status" value="1"/>
</dbReference>
<feature type="domain" description="Methyltransferase" evidence="1">
    <location>
        <begin position="48"/>
        <end position="144"/>
    </location>
</feature>
<name>A0A934RZN2_9BACT</name>
<accession>A0A934RZN2</accession>
<dbReference type="Pfam" id="PF13649">
    <property type="entry name" value="Methyltransf_25"/>
    <property type="match status" value="1"/>
</dbReference>